<comment type="subcellular location">
    <subcellularLocation>
        <location evidence="1">Cell membrane</location>
        <topology evidence="1">Single-pass type I membrane protein</topology>
    </subcellularLocation>
</comment>
<dbReference type="PANTHER" id="PTHR25466:SF14">
    <property type="entry name" value="BUTYROPHILIN SUBFAMILY 2 MEMBER A2-LIKE-RELATED"/>
    <property type="match status" value="1"/>
</dbReference>
<evidence type="ECO:0000259" key="12">
    <source>
        <dbReference type="PROSITE" id="PS50835"/>
    </source>
</evidence>
<accession>A0A3Q2Z8A7</accession>
<keyword evidence="5" id="KW-1133">Transmembrane helix</keyword>
<dbReference type="InterPro" id="IPR013106">
    <property type="entry name" value="Ig_V-set"/>
</dbReference>
<keyword evidence="9" id="KW-0325">Glycoprotein</keyword>
<keyword evidence="6" id="KW-0472">Membrane</keyword>
<dbReference type="InterPro" id="IPR036179">
    <property type="entry name" value="Ig-like_dom_sf"/>
</dbReference>
<dbReference type="InterPro" id="IPR003599">
    <property type="entry name" value="Ig_sub"/>
</dbReference>
<evidence type="ECO:0000256" key="1">
    <source>
        <dbReference type="ARBA" id="ARBA00004251"/>
    </source>
</evidence>
<dbReference type="Pfam" id="PF08205">
    <property type="entry name" value="C2-set_2"/>
    <property type="match status" value="1"/>
</dbReference>
<dbReference type="GO" id="GO:0006955">
    <property type="term" value="P:immune response"/>
    <property type="evidence" value="ECO:0007669"/>
    <property type="project" value="TreeGrafter"/>
</dbReference>
<evidence type="ECO:0000256" key="7">
    <source>
        <dbReference type="ARBA" id="ARBA00023157"/>
    </source>
</evidence>
<dbReference type="GO" id="GO:0071222">
    <property type="term" value="P:cellular response to lipopolysaccharide"/>
    <property type="evidence" value="ECO:0007669"/>
    <property type="project" value="TreeGrafter"/>
</dbReference>
<dbReference type="Gene3D" id="2.60.40.10">
    <property type="entry name" value="Immunoglobulins"/>
    <property type="match status" value="2"/>
</dbReference>
<keyword evidence="3" id="KW-0812">Transmembrane</keyword>
<keyword evidence="8" id="KW-0675">Receptor</keyword>
<dbReference type="InterPro" id="IPR013162">
    <property type="entry name" value="CD80_C2-set"/>
</dbReference>
<evidence type="ECO:0000256" key="11">
    <source>
        <dbReference type="SAM" id="SignalP"/>
    </source>
</evidence>
<evidence type="ECO:0000256" key="9">
    <source>
        <dbReference type="ARBA" id="ARBA00023180"/>
    </source>
</evidence>
<dbReference type="SMART" id="SM00408">
    <property type="entry name" value="IGc2"/>
    <property type="match status" value="1"/>
</dbReference>
<dbReference type="GO" id="GO:0031295">
    <property type="term" value="P:T cell costimulation"/>
    <property type="evidence" value="ECO:0007669"/>
    <property type="project" value="TreeGrafter"/>
</dbReference>
<dbReference type="InterPro" id="IPR051713">
    <property type="entry name" value="T-cell_Activation_Regulation"/>
</dbReference>
<dbReference type="InterPro" id="IPR007110">
    <property type="entry name" value="Ig-like_dom"/>
</dbReference>
<dbReference type="InterPro" id="IPR013783">
    <property type="entry name" value="Ig-like_fold"/>
</dbReference>
<evidence type="ECO:0000256" key="8">
    <source>
        <dbReference type="ARBA" id="ARBA00023170"/>
    </source>
</evidence>
<evidence type="ECO:0000256" key="3">
    <source>
        <dbReference type="ARBA" id="ARBA00022692"/>
    </source>
</evidence>
<keyword evidence="2" id="KW-1003">Cell membrane</keyword>
<dbReference type="Pfam" id="PF07686">
    <property type="entry name" value="V-set"/>
    <property type="match status" value="1"/>
</dbReference>
<evidence type="ECO:0000256" key="5">
    <source>
        <dbReference type="ARBA" id="ARBA00022989"/>
    </source>
</evidence>
<evidence type="ECO:0000256" key="2">
    <source>
        <dbReference type="ARBA" id="ARBA00022475"/>
    </source>
</evidence>
<dbReference type="GO" id="GO:0042102">
    <property type="term" value="P:positive regulation of T cell proliferation"/>
    <property type="evidence" value="ECO:0007669"/>
    <property type="project" value="TreeGrafter"/>
</dbReference>
<dbReference type="SMART" id="SM00409">
    <property type="entry name" value="IG"/>
    <property type="match status" value="1"/>
</dbReference>
<keyword evidence="14" id="KW-1185">Reference proteome</keyword>
<dbReference type="GO" id="GO:0007166">
    <property type="term" value="P:cell surface receptor signaling pathway"/>
    <property type="evidence" value="ECO:0007669"/>
    <property type="project" value="TreeGrafter"/>
</dbReference>
<evidence type="ECO:0000313" key="14">
    <source>
        <dbReference type="Proteomes" id="UP000264820"/>
    </source>
</evidence>
<dbReference type="CDD" id="cd16091">
    <property type="entry name" value="IgV_HHLA2"/>
    <property type="match status" value="1"/>
</dbReference>
<evidence type="ECO:0000313" key="13">
    <source>
        <dbReference type="Ensembl" id="ENSHCOP00000028028.1"/>
    </source>
</evidence>
<proteinExistence type="predicted"/>
<dbReference type="PANTHER" id="PTHR25466">
    <property type="entry name" value="T-LYMPHOCYTE ACTIVATION ANTIGEN"/>
    <property type="match status" value="1"/>
</dbReference>
<sequence length="230" mass="25969">MLTSPRSSSLCLLLLGKWLPFSCVTGHQQANVSCIIHDDCLLPCSFRPPGTVVIHWYKQQIPVHSYYYNKDQFGLQNKHFSGRTCLFNAHIPNGNASLLLRRVKVQDKGRYKCYTSTRKGNQELFVNLEVKALIQSVIMELRDETVTCSSSNIYPLPKVTWATDPPSAEEELENVTTKTTDHKGLFNVQSTLQIRGNVSDYTFFCSFVSADKTQVWTASRKNQGGPRLSS</sequence>
<dbReference type="AlphaFoldDB" id="A0A3Q2Z8A7"/>
<dbReference type="Proteomes" id="UP000264820">
    <property type="component" value="Unplaced"/>
</dbReference>
<evidence type="ECO:0000256" key="4">
    <source>
        <dbReference type="ARBA" id="ARBA00022729"/>
    </source>
</evidence>
<name>A0A3Q2Z8A7_HIPCM</name>
<dbReference type="PROSITE" id="PS50835">
    <property type="entry name" value="IG_LIKE"/>
    <property type="match status" value="1"/>
</dbReference>
<dbReference type="GO" id="GO:0042130">
    <property type="term" value="P:negative regulation of T cell proliferation"/>
    <property type="evidence" value="ECO:0007669"/>
    <property type="project" value="TreeGrafter"/>
</dbReference>
<keyword evidence="4 11" id="KW-0732">Signal</keyword>
<dbReference type="GeneTree" id="ENSGT00940000163670"/>
<dbReference type="InterPro" id="IPR003598">
    <property type="entry name" value="Ig_sub2"/>
</dbReference>
<protein>
    <submittedName>
        <fullName evidence="13">HERV-H LTR-associating 2a, tandem duplicate 2</fullName>
    </submittedName>
</protein>
<dbReference type="SUPFAM" id="SSF48726">
    <property type="entry name" value="Immunoglobulin"/>
    <property type="match status" value="2"/>
</dbReference>
<feature type="domain" description="Ig-like" evidence="12">
    <location>
        <begin position="5"/>
        <end position="129"/>
    </location>
</feature>
<feature type="chain" id="PRO_5046096282" evidence="11">
    <location>
        <begin position="27"/>
        <end position="230"/>
    </location>
</feature>
<keyword evidence="10" id="KW-0393">Immunoglobulin domain</keyword>
<reference evidence="13" key="1">
    <citation type="submission" date="2025-08" db="UniProtKB">
        <authorList>
            <consortium name="Ensembl"/>
        </authorList>
    </citation>
    <scope>IDENTIFICATION</scope>
</reference>
<dbReference type="Ensembl" id="ENSHCOT00000028536.1">
    <property type="protein sequence ID" value="ENSHCOP00000028028.1"/>
    <property type="gene ID" value="ENSHCOG00000000544.1"/>
</dbReference>
<evidence type="ECO:0000256" key="10">
    <source>
        <dbReference type="ARBA" id="ARBA00023319"/>
    </source>
</evidence>
<evidence type="ECO:0000256" key="6">
    <source>
        <dbReference type="ARBA" id="ARBA00023136"/>
    </source>
</evidence>
<keyword evidence="7" id="KW-1015">Disulfide bond</keyword>
<reference evidence="13" key="2">
    <citation type="submission" date="2025-09" db="UniProtKB">
        <authorList>
            <consortium name="Ensembl"/>
        </authorList>
    </citation>
    <scope>IDENTIFICATION</scope>
</reference>
<dbReference type="GO" id="GO:0009897">
    <property type="term" value="C:external side of plasma membrane"/>
    <property type="evidence" value="ECO:0007669"/>
    <property type="project" value="TreeGrafter"/>
</dbReference>
<feature type="signal peptide" evidence="11">
    <location>
        <begin position="1"/>
        <end position="26"/>
    </location>
</feature>
<organism evidence="13 14">
    <name type="scientific">Hippocampus comes</name>
    <name type="common">Tiger tail seahorse</name>
    <dbReference type="NCBI Taxonomy" id="109280"/>
    <lineage>
        <taxon>Eukaryota</taxon>
        <taxon>Metazoa</taxon>
        <taxon>Chordata</taxon>
        <taxon>Craniata</taxon>
        <taxon>Vertebrata</taxon>
        <taxon>Euteleostomi</taxon>
        <taxon>Actinopterygii</taxon>
        <taxon>Neopterygii</taxon>
        <taxon>Teleostei</taxon>
        <taxon>Neoteleostei</taxon>
        <taxon>Acanthomorphata</taxon>
        <taxon>Syngnathiaria</taxon>
        <taxon>Syngnathiformes</taxon>
        <taxon>Syngnathoidei</taxon>
        <taxon>Syngnathidae</taxon>
        <taxon>Hippocampus</taxon>
    </lineage>
</organism>
<dbReference type="OMA" id="FIHWIKG"/>